<dbReference type="eggNOG" id="COG3547">
    <property type="taxonomic scope" value="Bacteria"/>
</dbReference>
<accession>K0YE07</accession>
<keyword evidence="4" id="KW-1185">Reference proteome</keyword>
<dbReference type="GO" id="GO:0003677">
    <property type="term" value="F:DNA binding"/>
    <property type="evidence" value="ECO:0007669"/>
    <property type="project" value="InterPro"/>
</dbReference>
<dbReference type="InterPro" id="IPR047650">
    <property type="entry name" value="Transpos_IS110"/>
</dbReference>
<dbReference type="OrthoDB" id="3188901at2"/>
<organism evidence="3 4">
    <name type="scientific">Corynebacterium otitidis ATCC 51513</name>
    <dbReference type="NCBI Taxonomy" id="883169"/>
    <lineage>
        <taxon>Bacteria</taxon>
        <taxon>Bacillati</taxon>
        <taxon>Actinomycetota</taxon>
        <taxon>Actinomycetes</taxon>
        <taxon>Mycobacteriales</taxon>
        <taxon>Corynebacteriaceae</taxon>
        <taxon>Corynebacterium</taxon>
    </lineage>
</organism>
<evidence type="ECO:0000259" key="1">
    <source>
        <dbReference type="Pfam" id="PF01548"/>
    </source>
</evidence>
<protein>
    <submittedName>
        <fullName evidence="3">Uncharacterized protein</fullName>
    </submittedName>
</protein>
<dbReference type="InterPro" id="IPR002525">
    <property type="entry name" value="Transp_IS110-like_N"/>
</dbReference>
<dbReference type="AlphaFoldDB" id="K0YE07"/>
<dbReference type="GO" id="GO:0006313">
    <property type="term" value="P:DNA transposition"/>
    <property type="evidence" value="ECO:0007669"/>
    <property type="project" value="InterPro"/>
</dbReference>
<dbReference type="NCBIfam" id="NF033542">
    <property type="entry name" value="transpos_IS110"/>
    <property type="match status" value="1"/>
</dbReference>
<evidence type="ECO:0000313" key="3">
    <source>
        <dbReference type="EMBL" id="EJZ81516.1"/>
    </source>
</evidence>
<sequence length="406" mass="44276">MTAATSFKVIIGLDVGKTGHHACALSADGSRRYFDKPLPQDESKLRDLFTSLQAHGPVLLVVDQPNTIGALPVAVARDCSVAVAYLPGLAMRKAAALHPGTAKTDKRDAFIIAETARTTPATLRKDDHNDEALSTLKALAGFDEDITRDCSRTINRLRSALLQIHPALERVFAGGTITRSAVLDLLEHYGGPTKLRAAGKSHVTAWINRRCRGDHTDLVAAIFHALDQQTVVVPGTSAIERTIPLLASNIKMFKKQRDLIAAEVNEVVDALPLYEILTSIPGVGVGIATSILMAVGDCSDFPDATHLASYAGIAPTTRRSGTSIRGEHPSRAGNKRLKNALFRSAWISTNCHEASRDYYQRKRREGKRHNAAVMCLARRRCNMIYAMLTRKEFFRDEPRTPILAAA</sequence>
<comment type="caution">
    <text evidence="3">The sequence shown here is derived from an EMBL/GenBank/DDBJ whole genome shotgun (WGS) entry which is preliminary data.</text>
</comment>
<dbReference type="Pfam" id="PF01548">
    <property type="entry name" value="DEDD_Tnp_IS110"/>
    <property type="match status" value="1"/>
</dbReference>
<dbReference type="PANTHER" id="PTHR33055:SF3">
    <property type="entry name" value="PUTATIVE TRANSPOSASE FOR IS117-RELATED"/>
    <property type="match status" value="1"/>
</dbReference>
<feature type="domain" description="Transposase IS116/IS110/IS902 C-terminal" evidence="2">
    <location>
        <begin position="275"/>
        <end position="360"/>
    </location>
</feature>
<evidence type="ECO:0000259" key="2">
    <source>
        <dbReference type="Pfam" id="PF02371"/>
    </source>
</evidence>
<name>K0YE07_9CORY</name>
<dbReference type="Proteomes" id="UP000006078">
    <property type="component" value="Unassembled WGS sequence"/>
</dbReference>
<dbReference type="InterPro" id="IPR003346">
    <property type="entry name" value="Transposase_20"/>
</dbReference>
<dbReference type="RefSeq" id="WP_004601449.1">
    <property type="nucleotide sequence ID" value="NZ_JH815195.1"/>
</dbReference>
<proteinExistence type="predicted"/>
<reference evidence="3 4" key="1">
    <citation type="submission" date="2012-08" db="EMBL/GenBank/DDBJ databases">
        <title>The Genome Sequence of Turicella otitidis ATCC 51513.</title>
        <authorList>
            <consortium name="The Broad Institute Genome Sequencing Platform"/>
            <person name="Earl A."/>
            <person name="Ward D."/>
            <person name="Feldgarden M."/>
            <person name="Gevers D."/>
            <person name="Huys G."/>
            <person name="Walker B."/>
            <person name="Young S.K."/>
            <person name="Zeng Q."/>
            <person name="Gargeya S."/>
            <person name="Fitzgerald M."/>
            <person name="Haas B."/>
            <person name="Abouelleil A."/>
            <person name="Alvarado L."/>
            <person name="Arachchi H.M."/>
            <person name="Berlin A.M."/>
            <person name="Chapman S.B."/>
            <person name="Goldberg J."/>
            <person name="Griggs A."/>
            <person name="Gujja S."/>
            <person name="Hansen M."/>
            <person name="Howarth C."/>
            <person name="Imamovic A."/>
            <person name="Larimer J."/>
            <person name="McCowen C."/>
            <person name="Montmayeur A."/>
            <person name="Murphy C."/>
            <person name="Neiman D."/>
            <person name="Pearson M."/>
            <person name="Priest M."/>
            <person name="Roberts A."/>
            <person name="Saif S."/>
            <person name="Shea T."/>
            <person name="Sisk P."/>
            <person name="Sykes S."/>
            <person name="Wortman J."/>
            <person name="Nusbaum C."/>
            <person name="Birren B."/>
        </authorList>
    </citation>
    <scope>NUCLEOTIDE SEQUENCE [LARGE SCALE GENOMIC DNA]</scope>
    <source>
        <strain evidence="3 4">ATCC 51513</strain>
    </source>
</reference>
<dbReference type="PATRIC" id="fig|883169.3.peg.1503"/>
<dbReference type="PANTHER" id="PTHR33055">
    <property type="entry name" value="TRANSPOSASE FOR INSERTION SEQUENCE ELEMENT IS1111A"/>
    <property type="match status" value="1"/>
</dbReference>
<dbReference type="Pfam" id="PF02371">
    <property type="entry name" value="Transposase_20"/>
    <property type="match status" value="1"/>
</dbReference>
<dbReference type="EMBL" id="AHAE01000074">
    <property type="protein sequence ID" value="EJZ81516.1"/>
    <property type="molecule type" value="Genomic_DNA"/>
</dbReference>
<dbReference type="GO" id="GO:0004803">
    <property type="term" value="F:transposase activity"/>
    <property type="evidence" value="ECO:0007669"/>
    <property type="project" value="InterPro"/>
</dbReference>
<feature type="domain" description="Transposase IS110-like N-terminal" evidence="1">
    <location>
        <begin position="11"/>
        <end position="166"/>
    </location>
</feature>
<gene>
    <name evidence="3" type="ORF">HMPREF9719_01559</name>
</gene>
<dbReference type="HOGENOM" id="CLU_036902_2_3_11"/>
<evidence type="ECO:0000313" key="4">
    <source>
        <dbReference type="Proteomes" id="UP000006078"/>
    </source>
</evidence>